<keyword evidence="5 11" id="KW-0812">Transmembrane</keyword>
<gene>
    <name evidence="12" type="ORF">ABQ292_17090</name>
</gene>
<keyword evidence="3" id="KW-1003">Cell membrane</keyword>
<evidence type="ECO:0000256" key="3">
    <source>
        <dbReference type="ARBA" id="ARBA00022475"/>
    </source>
</evidence>
<keyword evidence="8 11" id="KW-0472">Membrane</keyword>
<comment type="caution">
    <text evidence="12">The sequence shown here is derived from an EMBL/GenBank/DDBJ whole genome shotgun (WGS) entry which is preliminary data.</text>
</comment>
<feature type="transmembrane region" description="Helical" evidence="11">
    <location>
        <begin position="165"/>
        <end position="184"/>
    </location>
</feature>
<dbReference type="EMBL" id="JBFNXQ010000059">
    <property type="protein sequence ID" value="MEX5720082.1"/>
    <property type="molecule type" value="Genomic_DNA"/>
</dbReference>
<dbReference type="Proteomes" id="UP001560045">
    <property type="component" value="Unassembled WGS sequence"/>
</dbReference>
<feature type="transmembrane region" description="Helical" evidence="11">
    <location>
        <begin position="418"/>
        <end position="437"/>
    </location>
</feature>
<proteinExistence type="inferred from homology"/>
<dbReference type="Gene3D" id="2.60.40.10">
    <property type="entry name" value="Immunoglobulins"/>
    <property type="match status" value="1"/>
</dbReference>
<dbReference type="RefSeq" id="WP_369208560.1">
    <property type="nucleotide sequence ID" value="NZ_JBFNXQ010000059.1"/>
</dbReference>
<dbReference type="Pfam" id="PF02653">
    <property type="entry name" value="BPD_transp_2"/>
    <property type="match status" value="1"/>
</dbReference>
<evidence type="ECO:0000256" key="2">
    <source>
        <dbReference type="ARBA" id="ARBA00022448"/>
    </source>
</evidence>
<dbReference type="InterPro" id="IPR052157">
    <property type="entry name" value="BCAA_transport_permease"/>
</dbReference>
<feature type="transmembrane region" description="Helical" evidence="11">
    <location>
        <begin position="377"/>
        <end position="406"/>
    </location>
</feature>
<reference evidence="12 13" key="1">
    <citation type="submission" date="2024-06" db="EMBL/GenBank/DDBJ databases">
        <title>Draft genome sequence of Geodermatophilus badlandi, a novel member of the Geodermatophilaceae isolated from badland sedimentary rocks in the Red desert, Wyoming, USA.</title>
        <authorList>
            <person name="Ben Tekaya S."/>
            <person name="Nouioui I."/>
            <person name="Flores G.M."/>
            <person name="Shaal M.N."/>
            <person name="Bredoire F."/>
            <person name="Basile F."/>
            <person name="Van Diepen L."/>
            <person name="Ward N.L."/>
        </authorList>
    </citation>
    <scope>NUCLEOTIDE SEQUENCE [LARGE SCALE GENOMIC DNA]</scope>
    <source>
        <strain evidence="12 13">WL48A</strain>
    </source>
</reference>
<keyword evidence="7 11" id="KW-1133">Transmembrane helix</keyword>
<evidence type="ECO:0000256" key="1">
    <source>
        <dbReference type="ARBA" id="ARBA00004651"/>
    </source>
</evidence>
<feature type="transmembrane region" description="Helical" evidence="11">
    <location>
        <begin position="293"/>
        <end position="315"/>
    </location>
</feature>
<keyword evidence="13" id="KW-1185">Reference proteome</keyword>
<dbReference type="SUPFAM" id="SSF49478">
    <property type="entry name" value="Cna protein B-type domain"/>
    <property type="match status" value="1"/>
</dbReference>
<organism evidence="12 13">
    <name type="scientific">Geodermatophilus maliterrae</name>
    <dbReference type="NCBI Taxonomy" id="3162531"/>
    <lineage>
        <taxon>Bacteria</taxon>
        <taxon>Bacillati</taxon>
        <taxon>Actinomycetota</taxon>
        <taxon>Actinomycetes</taxon>
        <taxon>Geodermatophilales</taxon>
        <taxon>Geodermatophilaceae</taxon>
        <taxon>Geodermatophilus</taxon>
    </lineage>
</organism>
<protein>
    <submittedName>
        <fullName evidence="12">Branched-chain amino acid ABC transporter permease</fullName>
    </submittedName>
</protein>
<dbReference type="CDD" id="cd06582">
    <property type="entry name" value="TM_PBP1_LivH_like"/>
    <property type="match status" value="1"/>
</dbReference>
<feature type="transmembrane region" description="Helical" evidence="11">
    <location>
        <begin position="344"/>
        <end position="365"/>
    </location>
</feature>
<comment type="similarity">
    <text evidence="9">Belongs to the binding-protein-dependent transport system permease family. LivHM subfamily.</text>
</comment>
<keyword evidence="6" id="KW-0029">Amino-acid transport</keyword>
<evidence type="ECO:0000256" key="10">
    <source>
        <dbReference type="SAM" id="MobiDB-lite"/>
    </source>
</evidence>
<dbReference type="PANTHER" id="PTHR11795">
    <property type="entry name" value="BRANCHED-CHAIN AMINO ACID TRANSPORT SYSTEM PERMEASE PROTEIN LIVH"/>
    <property type="match status" value="1"/>
</dbReference>
<evidence type="ECO:0000256" key="7">
    <source>
        <dbReference type="ARBA" id="ARBA00022989"/>
    </source>
</evidence>
<evidence type="ECO:0000256" key="11">
    <source>
        <dbReference type="SAM" id="Phobius"/>
    </source>
</evidence>
<feature type="transmembrane region" description="Helical" evidence="11">
    <location>
        <begin position="247"/>
        <end position="273"/>
    </location>
</feature>
<keyword evidence="2" id="KW-0813">Transport</keyword>
<evidence type="ECO:0000313" key="12">
    <source>
        <dbReference type="EMBL" id="MEX5720082.1"/>
    </source>
</evidence>
<feature type="transmembrane region" description="Helical" evidence="11">
    <location>
        <begin position="214"/>
        <end position="235"/>
    </location>
</feature>
<keyword evidence="4" id="KW-0997">Cell inner membrane</keyword>
<evidence type="ECO:0000256" key="9">
    <source>
        <dbReference type="ARBA" id="ARBA00037998"/>
    </source>
</evidence>
<name>A0ABV3XHM4_9ACTN</name>
<evidence type="ECO:0000256" key="6">
    <source>
        <dbReference type="ARBA" id="ARBA00022970"/>
    </source>
</evidence>
<dbReference type="PANTHER" id="PTHR11795:SF371">
    <property type="entry name" value="HIGH-AFFINITY BRANCHED-CHAIN AMINO ACID TRANSPORT SYSTEM PERMEASE PROTEIN LIVH"/>
    <property type="match status" value="1"/>
</dbReference>
<evidence type="ECO:0000313" key="13">
    <source>
        <dbReference type="Proteomes" id="UP001560045"/>
    </source>
</evidence>
<accession>A0ABV3XHM4</accession>
<comment type="subcellular location">
    <subcellularLocation>
        <location evidence="1">Cell membrane</location>
        <topology evidence="1">Multi-pass membrane protein</topology>
    </subcellularLocation>
</comment>
<sequence>MRHPSARAGRTGEARSAIRSGPGTAAHKVLLRLLLVLVAATGLVVLVPGTASAQGGEQVIGTLQTSRSGPIEGVEVTVATATGDEVDSVETDEDGRFAIDVPGPGQYTVSIDAEELPDGVVLTGEDSRTVTVDAGRRQPVQFGLNDGSQGAGSGNVEAVQLLVDGLRFGLLIAISAVGLSLIFGTTGLTNFAHGELVTIGALFAWWVNTGLGVPIIPAGIIAMIGGAAFGALNELGLWRPLRRRGTGLIAALVVSIGLSLLLRYIIQIVYGGFSNPYSGLGTSRAVDYGLFRLTNQSLVSIVISIVVLVLVAVMLQRTKIGKAMRAVSDNRDLAASSGINVNRVILVVWMMGGALAALGGVLLGLSDQVRWDMGFQLLLLMFAGVTLGGLGTAYGALVGSVIVGVFVQMSTLVIPNDVKYVGGLLLLIVILVIRPQGILGSRARIG</sequence>
<evidence type="ECO:0000256" key="8">
    <source>
        <dbReference type="ARBA" id="ARBA00023136"/>
    </source>
</evidence>
<feature type="region of interest" description="Disordered" evidence="10">
    <location>
        <begin position="1"/>
        <end position="20"/>
    </location>
</feature>
<evidence type="ECO:0000256" key="4">
    <source>
        <dbReference type="ARBA" id="ARBA00022519"/>
    </source>
</evidence>
<dbReference type="InterPro" id="IPR013783">
    <property type="entry name" value="Ig-like_fold"/>
</dbReference>
<dbReference type="InterPro" id="IPR001851">
    <property type="entry name" value="ABC_transp_permease"/>
</dbReference>
<evidence type="ECO:0000256" key="5">
    <source>
        <dbReference type="ARBA" id="ARBA00022692"/>
    </source>
</evidence>
<dbReference type="Pfam" id="PF13620">
    <property type="entry name" value="CarboxypepD_reg"/>
    <property type="match status" value="1"/>
</dbReference>